<evidence type="ECO:0000313" key="1">
    <source>
        <dbReference type="EMBL" id="MBW0478593.1"/>
    </source>
</evidence>
<reference evidence="1" key="1">
    <citation type="submission" date="2021-03" db="EMBL/GenBank/DDBJ databases">
        <title>Draft genome sequence of rust myrtle Austropuccinia psidii MF-1, a brazilian biotype.</title>
        <authorList>
            <person name="Quecine M.C."/>
            <person name="Pachon D.M.R."/>
            <person name="Bonatelli M.L."/>
            <person name="Correr F.H."/>
            <person name="Franceschini L.M."/>
            <person name="Leite T.F."/>
            <person name="Margarido G.R.A."/>
            <person name="Almeida C.A."/>
            <person name="Ferrarezi J.A."/>
            <person name="Labate C.A."/>
        </authorList>
    </citation>
    <scope>NUCLEOTIDE SEQUENCE</scope>
    <source>
        <strain evidence="1">MF-1</strain>
    </source>
</reference>
<protein>
    <submittedName>
        <fullName evidence="1">Uncharacterized protein</fullName>
    </submittedName>
</protein>
<keyword evidence="2" id="KW-1185">Reference proteome</keyword>
<dbReference type="EMBL" id="AVOT02005245">
    <property type="protein sequence ID" value="MBW0478593.1"/>
    <property type="molecule type" value="Genomic_DNA"/>
</dbReference>
<dbReference type="AlphaFoldDB" id="A0A9Q3C7Q1"/>
<dbReference type="Proteomes" id="UP000765509">
    <property type="component" value="Unassembled WGS sequence"/>
</dbReference>
<sequence>MLPHDPQDMPLWRRPHICPHPPSCLTCSHSCHLKSLWSHCALPKCLRCHPQRHLPSLCSCSALTTPYASTPPPLIILTLWRCPQDDPLTLAHHLHAHPFLIFSAAYHPYAFILDP</sequence>
<proteinExistence type="predicted"/>
<name>A0A9Q3C7Q1_9BASI</name>
<gene>
    <name evidence="1" type="ORF">O181_018308</name>
</gene>
<organism evidence="1 2">
    <name type="scientific">Austropuccinia psidii MF-1</name>
    <dbReference type="NCBI Taxonomy" id="1389203"/>
    <lineage>
        <taxon>Eukaryota</taxon>
        <taxon>Fungi</taxon>
        <taxon>Dikarya</taxon>
        <taxon>Basidiomycota</taxon>
        <taxon>Pucciniomycotina</taxon>
        <taxon>Pucciniomycetes</taxon>
        <taxon>Pucciniales</taxon>
        <taxon>Sphaerophragmiaceae</taxon>
        <taxon>Austropuccinia</taxon>
    </lineage>
</organism>
<evidence type="ECO:0000313" key="2">
    <source>
        <dbReference type="Proteomes" id="UP000765509"/>
    </source>
</evidence>
<comment type="caution">
    <text evidence="1">The sequence shown here is derived from an EMBL/GenBank/DDBJ whole genome shotgun (WGS) entry which is preliminary data.</text>
</comment>
<accession>A0A9Q3C7Q1</accession>